<keyword evidence="7" id="KW-0378">Hydrolase</keyword>
<dbReference type="Gene3D" id="3.20.20.80">
    <property type="entry name" value="Glycosidases"/>
    <property type="match status" value="1"/>
</dbReference>
<gene>
    <name evidence="7" type="ORF">DCS_07263</name>
</gene>
<dbReference type="PANTHER" id="PTHR31468">
    <property type="entry name" value="1,3-BETA-GLUCANOSYLTRANSFERASE GAS1"/>
    <property type="match status" value="1"/>
</dbReference>
<dbReference type="EMBL" id="LAYC01000003">
    <property type="protein sequence ID" value="KYK55300.1"/>
    <property type="molecule type" value="Genomic_DNA"/>
</dbReference>
<comment type="function">
    <text evidence="5">Splits internally a 1,3-beta-glucan molecule and transfers the newly generated reducing end (the donor) to the non-reducing end of another 1,3-beta-glucan molecule (the acceptor) forming a 1,3-beta linkage, resulting in the elongation of 1,3-beta-glucan chains in the cell wall.</text>
</comment>
<feature type="signal peptide" evidence="5">
    <location>
        <begin position="1"/>
        <end position="17"/>
    </location>
</feature>
<dbReference type="SUPFAM" id="SSF51445">
    <property type="entry name" value="(Trans)glycosidases"/>
    <property type="match status" value="1"/>
</dbReference>
<dbReference type="InterPro" id="IPR017853">
    <property type="entry name" value="GH"/>
</dbReference>
<organism evidence="7 8">
    <name type="scientific">Drechmeria coniospora</name>
    <name type="common">Nematophagous fungus</name>
    <name type="synonym">Meria coniospora</name>
    <dbReference type="NCBI Taxonomy" id="98403"/>
    <lineage>
        <taxon>Eukaryota</taxon>
        <taxon>Fungi</taxon>
        <taxon>Dikarya</taxon>
        <taxon>Ascomycota</taxon>
        <taxon>Pezizomycotina</taxon>
        <taxon>Sordariomycetes</taxon>
        <taxon>Hypocreomycetidae</taxon>
        <taxon>Hypocreales</taxon>
        <taxon>Ophiocordycipitaceae</taxon>
        <taxon>Drechmeria</taxon>
    </lineage>
</organism>
<dbReference type="GO" id="GO:0031505">
    <property type="term" value="P:fungal-type cell wall organization"/>
    <property type="evidence" value="ECO:0007669"/>
    <property type="project" value="TreeGrafter"/>
</dbReference>
<keyword evidence="5" id="KW-0472">Membrane</keyword>
<name>A0A151GDY2_DRECN</name>
<keyword evidence="5" id="KW-0808">Transferase</keyword>
<dbReference type="InterPro" id="IPR004886">
    <property type="entry name" value="Glucanosyltransferase"/>
</dbReference>
<dbReference type="EC" id="2.4.1.-" evidence="5"/>
<feature type="chain" id="PRO_5007358725" description="1,3-beta-glucanosyltransferase" evidence="5">
    <location>
        <begin position="18"/>
        <end position="499"/>
    </location>
</feature>
<evidence type="ECO:0000256" key="4">
    <source>
        <dbReference type="ARBA" id="ARBA00023180"/>
    </source>
</evidence>
<evidence type="ECO:0000313" key="7">
    <source>
        <dbReference type="EMBL" id="KYK55300.1"/>
    </source>
</evidence>
<keyword evidence="5" id="KW-0336">GPI-anchor</keyword>
<feature type="region of interest" description="Disordered" evidence="6">
    <location>
        <begin position="438"/>
        <end position="473"/>
    </location>
</feature>
<dbReference type="GO" id="GO:0016787">
    <property type="term" value="F:hydrolase activity"/>
    <property type="evidence" value="ECO:0007669"/>
    <property type="project" value="UniProtKB-KW"/>
</dbReference>
<feature type="compositionally biased region" description="Low complexity" evidence="6">
    <location>
        <begin position="438"/>
        <end position="461"/>
    </location>
</feature>
<comment type="similarity">
    <text evidence="2 5">Belongs to the glycosyl hydrolase 72 family.</text>
</comment>
<dbReference type="STRING" id="98403.A0A151GDY2"/>
<reference evidence="7 8" key="1">
    <citation type="journal article" date="2016" name="Sci. Rep.">
        <title>Insights into Adaptations to a Near-Obligate Nematode Endoparasitic Lifestyle from the Finished Genome of Drechmeria coniospora.</title>
        <authorList>
            <person name="Zhang L."/>
            <person name="Zhou Z."/>
            <person name="Guo Q."/>
            <person name="Fokkens L."/>
            <person name="Miskei M."/>
            <person name="Pocsi I."/>
            <person name="Zhang W."/>
            <person name="Chen M."/>
            <person name="Wang L."/>
            <person name="Sun Y."/>
            <person name="Donzelli B.G."/>
            <person name="Gibson D.M."/>
            <person name="Nelson D.R."/>
            <person name="Luo J.G."/>
            <person name="Rep M."/>
            <person name="Liu H."/>
            <person name="Yang S."/>
            <person name="Wang J."/>
            <person name="Krasnoff S.B."/>
            <person name="Xu Y."/>
            <person name="Molnar I."/>
            <person name="Lin M."/>
        </authorList>
    </citation>
    <scope>NUCLEOTIDE SEQUENCE [LARGE SCALE GENOMIC DNA]</scope>
    <source>
        <strain evidence="7 8">ARSEF 6962</strain>
    </source>
</reference>
<keyword evidence="4" id="KW-0325">Glycoprotein</keyword>
<dbReference type="GO" id="GO:0071970">
    <property type="term" value="P:fungal-type cell wall (1-&gt;3)-beta-D-glucan biosynthetic process"/>
    <property type="evidence" value="ECO:0007669"/>
    <property type="project" value="TreeGrafter"/>
</dbReference>
<evidence type="ECO:0000256" key="1">
    <source>
        <dbReference type="ARBA" id="ARBA00004609"/>
    </source>
</evidence>
<keyword evidence="3 5" id="KW-0732">Signal</keyword>
<dbReference type="GO" id="GO:0005886">
    <property type="term" value="C:plasma membrane"/>
    <property type="evidence" value="ECO:0007669"/>
    <property type="project" value="UniProtKB-SubCell"/>
</dbReference>
<keyword evidence="5" id="KW-0449">Lipoprotein</keyword>
<evidence type="ECO:0000256" key="3">
    <source>
        <dbReference type="ARBA" id="ARBA00022729"/>
    </source>
</evidence>
<protein>
    <recommendedName>
        <fullName evidence="5">1,3-beta-glucanosyltransferase</fullName>
        <ecNumber evidence="5">2.4.1.-</ecNumber>
    </recommendedName>
</protein>
<evidence type="ECO:0000256" key="2">
    <source>
        <dbReference type="ARBA" id="ARBA00007528"/>
    </source>
</evidence>
<dbReference type="RefSeq" id="XP_040654652.1">
    <property type="nucleotide sequence ID" value="XM_040804548.1"/>
</dbReference>
<evidence type="ECO:0000313" key="8">
    <source>
        <dbReference type="Proteomes" id="UP000076580"/>
    </source>
</evidence>
<accession>A0A151GDY2</accession>
<dbReference type="AlphaFoldDB" id="A0A151GDY2"/>
<dbReference type="Proteomes" id="UP000076580">
    <property type="component" value="Chromosome 03"/>
</dbReference>
<dbReference type="GO" id="GO:0009277">
    <property type="term" value="C:fungal-type cell wall"/>
    <property type="evidence" value="ECO:0007669"/>
    <property type="project" value="EnsemblFungi"/>
</dbReference>
<dbReference type="GO" id="GO:0042124">
    <property type="term" value="F:1,3-beta-glucanosyltransferase activity"/>
    <property type="evidence" value="ECO:0007669"/>
    <property type="project" value="TreeGrafter"/>
</dbReference>
<proteinExistence type="inferred from homology"/>
<dbReference type="GO" id="GO:0098552">
    <property type="term" value="C:side of membrane"/>
    <property type="evidence" value="ECO:0007669"/>
    <property type="project" value="UniProtKB-KW"/>
</dbReference>
<evidence type="ECO:0000256" key="5">
    <source>
        <dbReference type="RuleBase" id="RU361209"/>
    </source>
</evidence>
<evidence type="ECO:0000256" key="6">
    <source>
        <dbReference type="SAM" id="MobiDB-lite"/>
    </source>
</evidence>
<dbReference type="InParanoid" id="A0A151GDY2"/>
<dbReference type="GeneID" id="63719906"/>
<comment type="caution">
    <text evidence="7">The sequence shown here is derived from an EMBL/GenBank/DDBJ whole genome shotgun (WGS) entry which is preliminary data.</text>
</comment>
<dbReference type="PANTHER" id="PTHR31468:SF4">
    <property type="entry name" value="1,3-BETA-GLUCANOSYLTRANSFERASE GAS3-RELATED"/>
    <property type="match status" value="1"/>
</dbReference>
<comment type="subcellular location">
    <subcellularLocation>
        <location evidence="1 5">Cell membrane</location>
        <topology evidence="1 5">Lipid-anchor</topology>
        <topology evidence="1 5">GPI-anchor</topology>
    </subcellularLocation>
</comment>
<keyword evidence="8" id="KW-1185">Reference proteome</keyword>
<sequence>MLIQFALIALAVGLAGAVPSLVVKGSHFVNPATGKVFQIVGIAYQPGGSAGYDPSTGKDPLSHGDACLRDAALMQAMGVNTIRVYNLDPDINHDECASIFNAAGIYMIIDVNSPLVGEAITSYQPWTSYYMAYLNHTFAVVESFSNYPNTLLYFSGNEVIDKPESATDVPPYLRAITRDLKNYIKNNVKRQIPVGYSAADVRTVLWDTWNYMQCAIDGEATDMSRADIFALNSYSWCGPEATFESSSYNELTDKFKDSSVPVFFSEYGCNRPQPRLWNETVAIYSDKMMPTFSGGVVYQWTEEENNYGLVSIKDDKLSIMGDYNRLKAKWATIDWDTVQSQSPSKKNNAPPECEASLIVEKEFDKNFTLPAVPDDAQKLIDKGIKPKPVGKIVDISDYKVKLTVVDSDGKEVSDLKVIPLKDDDFNWAGKNLIEISSGSNSTAANDTATTSDTVTDASGADQSTKIENSKSGDEDSVAMSLRPLLWVAAMLPLTVILIV</sequence>
<dbReference type="Pfam" id="PF03198">
    <property type="entry name" value="Glyco_hydro_72"/>
    <property type="match status" value="1"/>
</dbReference>
<dbReference type="FunCoup" id="A0A151GDY2">
    <property type="interactions" value="19"/>
</dbReference>